<dbReference type="EMBL" id="JAMZNK010000025">
    <property type="protein sequence ID" value="MDA6070894.1"/>
    <property type="molecule type" value="Genomic_DNA"/>
</dbReference>
<comment type="caution">
    <text evidence="1">The sequence shown here is derived from an EMBL/GenBank/DDBJ whole genome shotgun (WGS) entry which is preliminary data.</text>
</comment>
<dbReference type="Proteomes" id="UP001212170">
    <property type="component" value="Unassembled WGS sequence"/>
</dbReference>
<reference evidence="1 2" key="1">
    <citation type="journal article" date="2023" name="Chemosphere">
        <title>Whole genome analysis of Flavobacterium aziz-sancarii sp. nov., isolated from Ardley Island (Antarctica), revealed a rich resistome and bioremediation potential.</title>
        <authorList>
            <person name="Otur C."/>
            <person name="Okay S."/>
            <person name="Kurt-Kizildogan A."/>
        </authorList>
    </citation>
    <scope>NUCLEOTIDE SEQUENCE [LARGE SCALE GENOMIC DNA]</scope>
    <source>
        <strain evidence="1 2">AC</strain>
    </source>
</reference>
<evidence type="ECO:0000313" key="1">
    <source>
        <dbReference type="EMBL" id="MDA6070894.1"/>
    </source>
</evidence>
<organism evidence="1 2">
    <name type="scientific">Flavobacterium azizsancarii</name>
    <dbReference type="NCBI Taxonomy" id="2961580"/>
    <lineage>
        <taxon>Bacteria</taxon>
        <taxon>Pseudomonadati</taxon>
        <taxon>Bacteroidota</taxon>
        <taxon>Flavobacteriia</taxon>
        <taxon>Flavobacteriales</taxon>
        <taxon>Flavobacteriaceae</taxon>
        <taxon>Flavobacterium</taxon>
    </lineage>
</organism>
<keyword evidence="2" id="KW-1185">Reference proteome</keyword>
<dbReference type="PROSITE" id="PS51257">
    <property type="entry name" value="PROKAR_LIPOPROTEIN"/>
    <property type="match status" value="1"/>
</dbReference>
<gene>
    <name evidence="1" type="ORF">NJT12_14855</name>
</gene>
<proteinExistence type="predicted"/>
<dbReference type="RefSeq" id="WP_271336703.1">
    <property type="nucleotide sequence ID" value="NZ_JAMZNK010000025.1"/>
</dbReference>
<accession>A0ABT4WE72</accession>
<sequence length="104" mass="11779">MRYIFFFFFVLLTFSGCSKHEEQANMMVSAIKLPPKNESVASTDAQEDIADPASPQIPQKIIKEASLRFETDNLEDTFNRIQTAVTLNKATIQNDSEGKDYNNI</sequence>
<protein>
    <submittedName>
        <fullName evidence="1">DUF4349 domain-containing protein</fullName>
    </submittedName>
</protein>
<evidence type="ECO:0000313" key="2">
    <source>
        <dbReference type="Proteomes" id="UP001212170"/>
    </source>
</evidence>
<name>A0ABT4WE72_9FLAO</name>